<dbReference type="EMBL" id="CAAALY010101248">
    <property type="protein sequence ID" value="VEL29214.1"/>
    <property type="molecule type" value="Genomic_DNA"/>
</dbReference>
<evidence type="ECO:0000313" key="4">
    <source>
        <dbReference type="Proteomes" id="UP000784294"/>
    </source>
</evidence>
<proteinExistence type="predicted"/>
<evidence type="ECO:0008006" key="5">
    <source>
        <dbReference type="Google" id="ProtNLM"/>
    </source>
</evidence>
<dbReference type="Proteomes" id="UP000784294">
    <property type="component" value="Unassembled WGS sequence"/>
</dbReference>
<keyword evidence="4" id="KW-1185">Reference proteome</keyword>
<keyword evidence="2" id="KW-0732">Signal</keyword>
<feature type="signal peptide" evidence="2">
    <location>
        <begin position="1"/>
        <end position="23"/>
    </location>
</feature>
<reference evidence="3" key="1">
    <citation type="submission" date="2018-11" db="EMBL/GenBank/DDBJ databases">
        <authorList>
            <consortium name="Pathogen Informatics"/>
        </authorList>
    </citation>
    <scope>NUCLEOTIDE SEQUENCE</scope>
</reference>
<accession>A0A3S5AV21</accession>
<organism evidence="3 4">
    <name type="scientific">Protopolystoma xenopodis</name>
    <dbReference type="NCBI Taxonomy" id="117903"/>
    <lineage>
        <taxon>Eukaryota</taxon>
        <taxon>Metazoa</taxon>
        <taxon>Spiralia</taxon>
        <taxon>Lophotrochozoa</taxon>
        <taxon>Platyhelminthes</taxon>
        <taxon>Monogenea</taxon>
        <taxon>Polyopisthocotylea</taxon>
        <taxon>Polystomatidea</taxon>
        <taxon>Polystomatidae</taxon>
        <taxon>Protopolystoma</taxon>
    </lineage>
</organism>
<evidence type="ECO:0000256" key="2">
    <source>
        <dbReference type="SAM" id="SignalP"/>
    </source>
</evidence>
<feature type="region of interest" description="Disordered" evidence="1">
    <location>
        <begin position="38"/>
        <end position="68"/>
    </location>
</feature>
<gene>
    <name evidence="3" type="ORF">PXEA_LOCUS22654</name>
</gene>
<protein>
    <recommendedName>
        <fullName evidence="5">Secreted protein</fullName>
    </recommendedName>
</protein>
<feature type="chain" id="PRO_5018677030" description="Secreted protein" evidence="2">
    <location>
        <begin position="24"/>
        <end position="98"/>
    </location>
</feature>
<dbReference type="AlphaFoldDB" id="A0A3S5AV21"/>
<comment type="caution">
    <text evidence="3">The sequence shown here is derived from an EMBL/GenBank/DDBJ whole genome shotgun (WGS) entry which is preliminary data.</text>
</comment>
<evidence type="ECO:0000313" key="3">
    <source>
        <dbReference type="EMBL" id="VEL29214.1"/>
    </source>
</evidence>
<name>A0A3S5AV21_9PLAT</name>
<evidence type="ECO:0000256" key="1">
    <source>
        <dbReference type="SAM" id="MobiDB-lite"/>
    </source>
</evidence>
<sequence>MTSQKPSLRLTPTLSTWACFCQAACLLMAQSLSFEAPIGSDDRRQEQETATSQSAAPPKFESHEPGAWLRRGAEVTSVPELGLPECSGCETGWCACLA</sequence>
<feature type="non-terminal residue" evidence="3">
    <location>
        <position position="1"/>
    </location>
</feature>